<dbReference type="InterPro" id="IPR002110">
    <property type="entry name" value="Ankyrin_rpt"/>
</dbReference>
<feature type="region of interest" description="Disordered" evidence="2">
    <location>
        <begin position="109"/>
        <end position="128"/>
    </location>
</feature>
<keyword evidence="1" id="KW-0040">ANK repeat</keyword>
<organism evidence="3">
    <name type="scientific">Guillardia theta (strain CCMP2712)</name>
    <name type="common">Cryptophyte</name>
    <dbReference type="NCBI Taxonomy" id="905079"/>
    <lineage>
        <taxon>Eukaryota</taxon>
        <taxon>Cryptophyceae</taxon>
        <taxon>Pyrenomonadales</taxon>
        <taxon>Geminigeraceae</taxon>
        <taxon>Guillardia</taxon>
    </lineage>
</organism>
<dbReference type="AlphaFoldDB" id="L1ILB8"/>
<keyword evidence="5" id="KW-1185">Reference proteome</keyword>
<dbReference type="KEGG" id="gtt:GUITHDRAFT_116779"/>
<evidence type="ECO:0000313" key="5">
    <source>
        <dbReference type="Proteomes" id="UP000011087"/>
    </source>
</evidence>
<proteinExistence type="predicted"/>
<evidence type="ECO:0000256" key="2">
    <source>
        <dbReference type="SAM" id="MobiDB-lite"/>
    </source>
</evidence>
<dbReference type="EMBL" id="JH993064">
    <property type="protein sequence ID" value="EKX37053.1"/>
    <property type="molecule type" value="Genomic_DNA"/>
</dbReference>
<accession>L1ILB8</accession>
<evidence type="ECO:0000313" key="3">
    <source>
        <dbReference type="EMBL" id="EKX37053.1"/>
    </source>
</evidence>
<dbReference type="Proteomes" id="UP000011087">
    <property type="component" value="Unassembled WGS sequence"/>
</dbReference>
<reference evidence="4" key="3">
    <citation type="submission" date="2015-06" db="UniProtKB">
        <authorList>
            <consortium name="EnsemblProtists"/>
        </authorList>
    </citation>
    <scope>IDENTIFICATION</scope>
</reference>
<dbReference type="GeneID" id="17293815"/>
<dbReference type="PROSITE" id="PS50088">
    <property type="entry name" value="ANK_REPEAT"/>
    <property type="match status" value="1"/>
</dbReference>
<evidence type="ECO:0000256" key="1">
    <source>
        <dbReference type="PROSITE-ProRule" id="PRU00023"/>
    </source>
</evidence>
<dbReference type="SMART" id="SM00248">
    <property type="entry name" value="ANK"/>
    <property type="match status" value="1"/>
</dbReference>
<reference evidence="3 5" key="1">
    <citation type="journal article" date="2012" name="Nature">
        <title>Algal genomes reveal evolutionary mosaicism and the fate of nucleomorphs.</title>
        <authorList>
            <consortium name="DOE Joint Genome Institute"/>
            <person name="Curtis B.A."/>
            <person name="Tanifuji G."/>
            <person name="Burki F."/>
            <person name="Gruber A."/>
            <person name="Irimia M."/>
            <person name="Maruyama S."/>
            <person name="Arias M.C."/>
            <person name="Ball S.G."/>
            <person name="Gile G.H."/>
            <person name="Hirakawa Y."/>
            <person name="Hopkins J.F."/>
            <person name="Kuo A."/>
            <person name="Rensing S.A."/>
            <person name="Schmutz J."/>
            <person name="Symeonidi A."/>
            <person name="Elias M."/>
            <person name="Eveleigh R.J."/>
            <person name="Herman E.K."/>
            <person name="Klute M.J."/>
            <person name="Nakayama T."/>
            <person name="Obornik M."/>
            <person name="Reyes-Prieto A."/>
            <person name="Armbrust E.V."/>
            <person name="Aves S.J."/>
            <person name="Beiko R.G."/>
            <person name="Coutinho P."/>
            <person name="Dacks J.B."/>
            <person name="Durnford D.G."/>
            <person name="Fast N.M."/>
            <person name="Green B.R."/>
            <person name="Grisdale C.J."/>
            <person name="Hempel F."/>
            <person name="Henrissat B."/>
            <person name="Hoppner M.P."/>
            <person name="Ishida K."/>
            <person name="Kim E."/>
            <person name="Koreny L."/>
            <person name="Kroth P.G."/>
            <person name="Liu Y."/>
            <person name="Malik S.B."/>
            <person name="Maier U.G."/>
            <person name="McRose D."/>
            <person name="Mock T."/>
            <person name="Neilson J.A."/>
            <person name="Onodera N.T."/>
            <person name="Poole A.M."/>
            <person name="Pritham E.J."/>
            <person name="Richards T.A."/>
            <person name="Rocap G."/>
            <person name="Roy S.W."/>
            <person name="Sarai C."/>
            <person name="Schaack S."/>
            <person name="Shirato S."/>
            <person name="Slamovits C.H."/>
            <person name="Spencer D.F."/>
            <person name="Suzuki S."/>
            <person name="Worden A.Z."/>
            <person name="Zauner S."/>
            <person name="Barry K."/>
            <person name="Bell C."/>
            <person name="Bharti A.K."/>
            <person name="Crow J.A."/>
            <person name="Grimwood J."/>
            <person name="Kramer R."/>
            <person name="Lindquist E."/>
            <person name="Lucas S."/>
            <person name="Salamov A."/>
            <person name="McFadden G.I."/>
            <person name="Lane C.E."/>
            <person name="Keeling P.J."/>
            <person name="Gray M.W."/>
            <person name="Grigoriev I.V."/>
            <person name="Archibald J.M."/>
        </authorList>
    </citation>
    <scope>NUCLEOTIDE SEQUENCE</scope>
    <source>
        <strain evidence="3 5">CCMP2712</strain>
    </source>
</reference>
<dbReference type="EnsemblProtists" id="EKX37053">
    <property type="protein sequence ID" value="EKX37053"/>
    <property type="gene ID" value="GUITHDRAFT_116779"/>
</dbReference>
<sequence length="128" mass="14369">MRSGGGEKEDTMGNRRKSLLKAIFQRSLEELKEWEKNEASTEAKDVNFTVGVQKYTPLMLAVARGNLDVIKYLVENLNARKDAKDTKEQTAQDLAKTHNVPNADEIVKFLSGDKSSQPSDTKKPRTTE</sequence>
<gene>
    <name evidence="3" type="ORF">GUITHDRAFT_116779</name>
</gene>
<dbReference type="InterPro" id="IPR036770">
    <property type="entry name" value="Ankyrin_rpt-contain_sf"/>
</dbReference>
<feature type="repeat" description="ANK" evidence="1">
    <location>
        <begin position="53"/>
        <end position="76"/>
    </location>
</feature>
<dbReference type="Gene3D" id="1.25.40.20">
    <property type="entry name" value="Ankyrin repeat-containing domain"/>
    <property type="match status" value="1"/>
</dbReference>
<reference evidence="5" key="2">
    <citation type="submission" date="2012-11" db="EMBL/GenBank/DDBJ databases">
        <authorList>
            <person name="Kuo A."/>
            <person name="Curtis B.A."/>
            <person name="Tanifuji G."/>
            <person name="Burki F."/>
            <person name="Gruber A."/>
            <person name="Irimia M."/>
            <person name="Maruyama S."/>
            <person name="Arias M.C."/>
            <person name="Ball S.G."/>
            <person name="Gile G.H."/>
            <person name="Hirakawa Y."/>
            <person name="Hopkins J.F."/>
            <person name="Rensing S.A."/>
            <person name="Schmutz J."/>
            <person name="Symeonidi A."/>
            <person name="Elias M."/>
            <person name="Eveleigh R.J."/>
            <person name="Herman E.K."/>
            <person name="Klute M.J."/>
            <person name="Nakayama T."/>
            <person name="Obornik M."/>
            <person name="Reyes-Prieto A."/>
            <person name="Armbrust E.V."/>
            <person name="Aves S.J."/>
            <person name="Beiko R.G."/>
            <person name="Coutinho P."/>
            <person name="Dacks J.B."/>
            <person name="Durnford D.G."/>
            <person name="Fast N.M."/>
            <person name="Green B.R."/>
            <person name="Grisdale C."/>
            <person name="Hempe F."/>
            <person name="Henrissat B."/>
            <person name="Hoppner M.P."/>
            <person name="Ishida K.-I."/>
            <person name="Kim E."/>
            <person name="Koreny L."/>
            <person name="Kroth P.G."/>
            <person name="Liu Y."/>
            <person name="Malik S.-B."/>
            <person name="Maier U.G."/>
            <person name="McRose D."/>
            <person name="Mock T."/>
            <person name="Neilson J.A."/>
            <person name="Onodera N.T."/>
            <person name="Poole A.M."/>
            <person name="Pritham E.J."/>
            <person name="Richards T.A."/>
            <person name="Rocap G."/>
            <person name="Roy S.W."/>
            <person name="Sarai C."/>
            <person name="Schaack S."/>
            <person name="Shirato S."/>
            <person name="Slamovits C.H."/>
            <person name="Spencer D.F."/>
            <person name="Suzuki S."/>
            <person name="Worden A.Z."/>
            <person name="Zauner S."/>
            <person name="Barry K."/>
            <person name="Bell C."/>
            <person name="Bharti A.K."/>
            <person name="Crow J.A."/>
            <person name="Grimwood J."/>
            <person name="Kramer R."/>
            <person name="Lindquist E."/>
            <person name="Lucas S."/>
            <person name="Salamov A."/>
            <person name="McFadden G.I."/>
            <person name="Lane C.E."/>
            <person name="Keeling P.J."/>
            <person name="Gray M.W."/>
            <person name="Grigoriev I.V."/>
            <person name="Archibald J.M."/>
        </authorList>
    </citation>
    <scope>NUCLEOTIDE SEQUENCE</scope>
    <source>
        <strain evidence="5">CCMP2712</strain>
    </source>
</reference>
<dbReference type="PROSITE" id="PS50297">
    <property type="entry name" value="ANK_REP_REGION"/>
    <property type="match status" value="1"/>
</dbReference>
<dbReference type="HOGENOM" id="CLU_1963767_0_0_1"/>
<dbReference type="Pfam" id="PF12796">
    <property type="entry name" value="Ank_2"/>
    <property type="match status" value="1"/>
</dbReference>
<dbReference type="SUPFAM" id="SSF48403">
    <property type="entry name" value="Ankyrin repeat"/>
    <property type="match status" value="1"/>
</dbReference>
<dbReference type="PaxDb" id="55529-EKX37053"/>
<evidence type="ECO:0000313" key="4">
    <source>
        <dbReference type="EnsemblProtists" id="EKX37053"/>
    </source>
</evidence>
<dbReference type="RefSeq" id="XP_005824033.1">
    <property type="nucleotide sequence ID" value="XM_005823976.1"/>
</dbReference>
<name>L1ILB8_GUITC</name>
<protein>
    <submittedName>
        <fullName evidence="3 4">Uncharacterized protein</fullName>
    </submittedName>
</protein>